<dbReference type="EMBL" id="MT143407">
    <property type="protein sequence ID" value="QJA96512.1"/>
    <property type="molecule type" value="Genomic_DNA"/>
</dbReference>
<feature type="compositionally biased region" description="Polar residues" evidence="1">
    <location>
        <begin position="1"/>
        <end position="11"/>
    </location>
</feature>
<feature type="region of interest" description="Disordered" evidence="1">
    <location>
        <begin position="1"/>
        <end position="40"/>
    </location>
</feature>
<organism evidence="2">
    <name type="scientific">viral metagenome</name>
    <dbReference type="NCBI Taxonomy" id="1070528"/>
    <lineage>
        <taxon>unclassified sequences</taxon>
        <taxon>metagenomes</taxon>
        <taxon>organismal metagenomes</taxon>
    </lineage>
</organism>
<evidence type="ECO:0000256" key="1">
    <source>
        <dbReference type="SAM" id="MobiDB-lite"/>
    </source>
</evidence>
<protein>
    <recommendedName>
        <fullName evidence="3">Holliday junction resolvase</fullName>
    </recommendedName>
</protein>
<proteinExistence type="predicted"/>
<dbReference type="AlphaFoldDB" id="A0A6M3LSL9"/>
<accession>A0A6M3LSL9</accession>
<sequence length="126" mass="14251">MTNKPKSQGTRFESRIVKDLNARHPHSAHRLAEGGSYDPGDIEYVDPDGDRWVIEAKHRDRLPVHQAVRKAKRKAQSVDPYMTVLIWKRTRRDEGGSHAEGTVVVMDYDDWLGLVGHGRPASDPLS</sequence>
<feature type="compositionally biased region" description="Basic and acidic residues" evidence="1">
    <location>
        <begin position="12"/>
        <end position="22"/>
    </location>
</feature>
<evidence type="ECO:0000313" key="2">
    <source>
        <dbReference type="EMBL" id="QJA96512.1"/>
    </source>
</evidence>
<evidence type="ECO:0008006" key="3">
    <source>
        <dbReference type="Google" id="ProtNLM"/>
    </source>
</evidence>
<gene>
    <name evidence="2" type="ORF">MM415B08288_0010</name>
</gene>
<reference evidence="2" key="1">
    <citation type="submission" date="2020-03" db="EMBL/GenBank/DDBJ databases">
        <title>The deep terrestrial virosphere.</title>
        <authorList>
            <person name="Holmfeldt K."/>
            <person name="Nilsson E."/>
            <person name="Simone D."/>
            <person name="Lopez-Fernandez M."/>
            <person name="Wu X."/>
            <person name="de Brujin I."/>
            <person name="Lundin D."/>
            <person name="Andersson A."/>
            <person name="Bertilsson S."/>
            <person name="Dopson M."/>
        </authorList>
    </citation>
    <scope>NUCLEOTIDE SEQUENCE</scope>
    <source>
        <strain evidence="2">MM415B08288</strain>
    </source>
</reference>
<name>A0A6M3LSL9_9ZZZZ</name>